<organism evidence="2">
    <name type="scientific">uncultured Thermomicrobiales bacterium</name>
    <dbReference type="NCBI Taxonomy" id="1645740"/>
    <lineage>
        <taxon>Bacteria</taxon>
        <taxon>Pseudomonadati</taxon>
        <taxon>Thermomicrobiota</taxon>
        <taxon>Thermomicrobia</taxon>
        <taxon>Thermomicrobiales</taxon>
        <taxon>environmental samples</taxon>
    </lineage>
</organism>
<evidence type="ECO:0000256" key="1">
    <source>
        <dbReference type="SAM" id="MobiDB-lite"/>
    </source>
</evidence>
<feature type="region of interest" description="Disordered" evidence="1">
    <location>
        <begin position="50"/>
        <end position="83"/>
    </location>
</feature>
<reference evidence="2" key="1">
    <citation type="submission" date="2020-02" db="EMBL/GenBank/DDBJ databases">
        <authorList>
            <person name="Meier V. D."/>
        </authorList>
    </citation>
    <scope>NUCLEOTIDE SEQUENCE</scope>
    <source>
        <strain evidence="2">AVDCRST_MAG18</strain>
    </source>
</reference>
<accession>A0A6N3IPE0</accession>
<name>A0A6N3IPE0_9BACT</name>
<protein>
    <submittedName>
        <fullName evidence="2">Uncharacterized protein</fullName>
    </submittedName>
</protein>
<dbReference type="AlphaFoldDB" id="A0A6N3IPE0"/>
<proteinExistence type="predicted"/>
<evidence type="ECO:0000313" key="2">
    <source>
        <dbReference type="EMBL" id="CAA9589999.1"/>
    </source>
</evidence>
<gene>
    <name evidence="2" type="ORF">AVDCRST_MAG18-4839</name>
</gene>
<dbReference type="EMBL" id="CADCWN010000387">
    <property type="protein sequence ID" value="CAA9589999.1"/>
    <property type="molecule type" value="Genomic_DNA"/>
</dbReference>
<feature type="compositionally biased region" description="Low complexity" evidence="1">
    <location>
        <begin position="71"/>
        <end position="83"/>
    </location>
</feature>
<sequence>MDPHDVYDRYQRTVQHAPPEVLQQAHEEAFSRLPMDQRQQIVEQFRQAHNDPNQPFQYPQFAGGPSDYDPRQMGGMMRQAQQQQPDLLQGMLGQGGALSNPMAKMAMAGVAAIAAQRLMGGQQGGGGLLGGSLGQR</sequence>